<dbReference type="PRINTS" id="PR01950">
    <property type="entry name" value="LANCSUPER"/>
</dbReference>
<dbReference type="InterPro" id="IPR025410">
    <property type="entry name" value="Lant_dehyd"/>
</dbReference>
<organism evidence="3 4">
    <name type="scientific">Scytonema hofmannii PCC 7110</name>
    <dbReference type="NCBI Taxonomy" id="128403"/>
    <lineage>
        <taxon>Bacteria</taxon>
        <taxon>Bacillati</taxon>
        <taxon>Cyanobacteriota</taxon>
        <taxon>Cyanophyceae</taxon>
        <taxon>Nostocales</taxon>
        <taxon>Scytonemataceae</taxon>
        <taxon>Scytonema</taxon>
    </lineage>
</organism>
<dbReference type="OrthoDB" id="9148343at2"/>
<sequence length="1094" mass="121783">MKLARKDLAQIVGKASTIAERLKSNLLMNEVPINDSRVNSRLERWCRVAAKGDTKKFEKRLAWDGLDVSTVRRALDTAYWVGDAPLPTWAETFAAVMEAISSVALETLEKDNSSQYRFVDPEDPIPFETVFISFVEVARKKLLARANGGYQLLEPSVQVILERNLLKKLASVGSQTLQAEFVTFRNFRRASLVSSVAHSSGSLSRELYQQFIEQLLSNNLLSLFQKYSVLARLLATTINLWVEAIGEFLQRLVKDWSEIQQIFQAEGVLGQIVKLNLDIGDAHNCGRCVIIIEFSCGLKLVYKPRTLGLEGAYFQLLSWLNEQGMPLPFKVLKVIDHSSYGWVEYVAQLPCENESAVKRYYRRAGVLLCLLYALKGKDCHYENLIASGEHPVPIDLETLLQPEIRGLEDRGDYGELQTLVNQILDNSVLSTGLLPNWEMSPDGHTLFDVSGLGGVGEQQIPYQILTWHNINTDRMALGQRYGKLAHQANLPTLDGVVCSLNGYIEEIVDGFRQMYDFLLDRQEAILVPDGPLASLARQKVRFLFRNTRLYGVVLKNALAPQFLQNGADFSIELDILSRAFLACDEKPDCWQLLGREEEALAQLDMPYLSAYSDNNALIISPEETIVGVFREPSYNSVIARLQQLSAEDLTQQTAIIRGSLYALVATDLESATVFEYQEPEFDDFTPLSREAMLQQALAIATDLKDKAIYTADGIARWTGLEYMPQTGKLQLQLIDFGLEGGCGIALFLAALERVTGGAGYRDLALSALKLLRRILNNSKAYQLLKMSVDLGATGGFGSILYALVKVSQFLEEPALLEDARQLAFLITPTDIISDRNLDISMGTAGALLGLLSLYQATGDSSALEIAMICGQHLLARRSVSETGYKTWKTMGLEKPLTGFSHGAAGIAYALLRLYGVTSDPTYLETAKEAIAYETSVFSQEAQNWPDFRPFILKNNQPAFMTSWCHGAPGIGLARLGSLKYLDAPEIRQDIDIALQATQKFPWLGVDHLCCGNFGRVDVLLEASRRLSRPELLETVPQHIAWVVERAKQTGGFHIFHKVTQGVYHPGFFRGVAGIGYELLRLAEPNLLPSVLLWD</sequence>
<evidence type="ECO:0000259" key="2">
    <source>
        <dbReference type="Pfam" id="PF13575"/>
    </source>
</evidence>
<feature type="binding site" evidence="1">
    <location>
        <position position="1009"/>
    </location>
    <ligand>
        <name>Zn(2+)</name>
        <dbReference type="ChEBI" id="CHEBI:29105"/>
    </ligand>
</feature>
<dbReference type="CDD" id="cd04792">
    <property type="entry name" value="LanM-like"/>
    <property type="match status" value="1"/>
</dbReference>
<dbReference type="STRING" id="128403.WA1_39815"/>
<proteinExistence type="predicted"/>
<reference evidence="3 4" key="1">
    <citation type="journal article" date="2013" name="Genome Biol. Evol.">
        <title>Genomes of Stigonematalean cyanobacteria (subsection V) and the evolution of oxygenic photosynthesis from prokaryotes to plastids.</title>
        <authorList>
            <person name="Dagan T."/>
            <person name="Roettger M."/>
            <person name="Stucken K."/>
            <person name="Landan G."/>
            <person name="Koch R."/>
            <person name="Major P."/>
            <person name="Gould S.B."/>
            <person name="Goremykin V.V."/>
            <person name="Rippka R."/>
            <person name="Tandeau de Marsac N."/>
            <person name="Gugger M."/>
            <person name="Lockhart P.J."/>
            <person name="Allen J.F."/>
            <person name="Brune I."/>
            <person name="Maus I."/>
            <person name="Puhler A."/>
            <person name="Martin W.F."/>
        </authorList>
    </citation>
    <scope>NUCLEOTIDE SEQUENCE [LARGE SCALE GENOMIC DNA]</scope>
    <source>
        <strain evidence="3 4">PCC 7110</strain>
    </source>
</reference>
<dbReference type="InterPro" id="IPR007822">
    <property type="entry name" value="LANC-like"/>
</dbReference>
<feature type="binding site" evidence="1">
    <location>
        <position position="964"/>
    </location>
    <ligand>
        <name>Zn(2+)</name>
        <dbReference type="ChEBI" id="CHEBI:29105"/>
    </ligand>
</feature>
<dbReference type="Pfam" id="PF13575">
    <property type="entry name" value="DUF4135"/>
    <property type="match status" value="1"/>
</dbReference>
<evidence type="ECO:0000313" key="3">
    <source>
        <dbReference type="EMBL" id="KYC37614.1"/>
    </source>
</evidence>
<gene>
    <name evidence="3" type="ORF">WA1_39815</name>
</gene>
<dbReference type="InterPro" id="IPR017146">
    <property type="entry name" value="Lanti_2_LanM"/>
</dbReference>
<keyword evidence="1" id="KW-0479">Metal-binding</keyword>
<evidence type="ECO:0000313" key="4">
    <source>
        <dbReference type="Proteomes" id="UP000076925"/>
    </source>
</evidence>
<dbReference type="AlphaFoldDB" id="A0A139WYT8"/>
<dbReference type="Gene3D" id="1.50.10.10">
    <property type="match status" value="1"/>
</dbReference>
<accession>A0A139WYT8</accession>
<dbReference type="PANTHER" id="PTHR12736:SF25">
    <property type="entry name" value="LANC-LIKE PROTEIN GCL1"/>
    <property type="match status" value="1"/>
</dbReference>
<dbReference type="Proteomes" id="UP000076925">
    <property type="component" value="Unassembled WGS sequence"/>
</dbReference>
<dbReference type="PIRSF" id="PIRSF037228">
    <property type="entry name" value="Lant_mod_RumM"/>
    <property type="match status" value="1"/>
</dbReference>
<dbReference type="GO" id="GO:0005886">
    <property type="term" value="C:plasma membrane"/>
    <property type="evidence" value="ECO:0007669"/>
    <property type="project" value="TreeGrafter"/>
</dbReference>
<feature type="domain" description="Lantibiotic biosynthesis protein dehydration" evidence="2">
    <location>
        <begin position="227"/>
        <end position="609"/>
    </location>
</feature>
<dbReference type="SUPFAM" id="SSF158745">
    <property type="entry name" value="LanC-like"/>
    <property type="match status" value="1"/>
</dbReference>
<name>A0A139WYT8_9CYAN</name>
<dbReference type="GO" id="GO:0031179">
    <property type="term" value="P:peptide modification"/>
    <property type="evidence" value="ECO:0007669"/>
    <property type="project" value="InterPro"/>
</dbReference>
<comment type="caution">
    <text evidence="3">The sequence shown here is derived from an EMBL/GenBank/DDBJ whole genome shotgun (WGS) entry which is preliminary data.</text>
</comment>
<dbReference type="GO" id="GO:0005975">
    <property type="term" value="P:carbohydrate metabolic process"/>
    <property type="evidence" value="ECO:0007669"/>
    <property type="project" value="InterPro"/>
</dbReference>
<dbReference type="GO" id="GO:0046872">
    <property type="term" value="F:metal ion binding"/>
    <property type="evidence" value="ECO:0007669"/>
    <property type="project" value="UniProtKB-KW"/>
</dbReference>
<dbReference type="Pfam" id="PF05147">
    <property type="entry name" value="LANC_like"/>
    <property type="match status" value="1"/>
</dbReference>
<dbReference type="PANTHER" id="PTHR12736">
    <property type="entry name" value="LANC-LIKE PROTEIN"/>
    <property type="match status" value="1"/>
</dbReference>
<dbReference type="InterPro" id="IPR012341">
    <property type="entry name" value="6hp_glycosidase-like_sf"/>
</dbReference>
<keyword evidence="4" id="KW-1185">Reference proteome</keyword>
<dbReference type="EMBL" id="ANNX02000046">
    <property type="protein sequence ID" value="KYC37614.1"/>
    <property type="molecule type" value="Genomic_DNA"/>
</dbReference>
<keyword evidence="1" id="KW-0862">Zinc</keyword>
<evidence type="ECO:0000256" key="1">
    <source>
        <dbReference type="PIRSR" id="PIRSR607822-1"/>
    </source>
</evidence>
<protein>
    <submittedName>
        <fullName evidence="3">Lanthionine synthetase C family protein</fullName>
    </submittedName>
</protein>
<dbReference type="SMART" id="SM01260">
    <property type="entry name" value="LANC_like"/>
    <property type="match status" value="1"/>
</dbReference>
<dbReference type="RefSeq" id="WP_017746170.1">
    <property type="nucleotide sequence ID" value="NZ_KQ976354.1"/>
</dbReference>
<dbReference type="NCBIfam" id="TIGR03897">
    <property type="entry name" value="lanti_2_LanM"/>
    <property type="match status" value="1"/>
</dbReference>